<evidence type="ECO:0000256" key="8">
    <source>
        <dbReference type="ARBA" id="ARBA00023326"/>
    </source>
</evidence>
<comment type="caution">
    <text evidence="12">The sequence shown here is derived from an EMBL/GenBank/DDBJ whole genome shotgun (WGS) entry which is preliminary data.</text>
</comment>
<feature type="compositionally biased region" description="Low complexity" evidence="9">
    <location>
        <begin position="1618"/>
        <end position="1648"/>
    </location>
</feature>
<keyword evidence="7" id="KW-0961">Cell wall biogenesis/degradation</keyword>
<dbReference type="SMART" id="SM00231">
    <property type="entry name" value="FA58C"/>
    <property type="match status" value="3"/>
</dbReference>
<evidence type="ECO:0000259" key="11">
    <source>
        <dbReference type="PROSITE" id="PS50022"/>
    </source>
</evidence>
<dbReference type="GO" id="GO:0042973">
    <property type="term" value="F:glucan endo-1,3-beta-D-glucosidase activity"/>
    <property type="evidence" value="ECO:0007669"/>
    <property type="project" value="UniProtKB-EC"/>
</dbReference>
<evidence type="ECO:0000256" key="7">
    <source>
        <dbReference type="ARBA" id="ARBA00023316"/>
    </source>
</evidence>
<feature type="domain" description="F5/8 type C" evidence="11">
    <location>
        <begin position="1641"/>
        <end position="1771"/>
    </location>
</feature>
<feature type="domain" description="F5/8 type C" evidence="11">
    <location>
        <begin position="1383"/>
        <end position="1521"/>
    </location>
</feature>
<dbReference type="Gene3D" id="2.70.98.30">
    <property type="entry name" value="Golgi alpha-mannosidase II, domain 4"/>
    <property type="match status" value="1"/>
</dbReference>
<proteinExistence type="inferred from homology"/>
<feature type="region of interest" description="Disordered" evidence="9">
    <location>
        <begin position="1616"/>
        <end position="1665"/>
    </location>
</feature>
<dbReference type="GO" id="GO:0052861">
    <property type="term" value="F:endo-1,3(4)-beta-glucanase activity"/>
    <property type="evidence" value="ECO:0007669"/>
    <property type="project" value="InterPro"/>
</dbReference>
<keyword evidence="5" id="KW-0119">Carbohydrate metabolism</keyword>
<feature type="signal peptide" evidence="10">
    <location>
        <begin position="1"/>
        <end position="38"/>
    </location>
</feature>
<dbReference type="PANTHER" id="PTHR31983">
    <property type="entry name" value="ENDO-1,3(4)-BETA-GLUCANASE 1"/>
    <property type="match status" value="1"/>
</dbReference>
<dbReference type="InterPro" id="IPR040720">
    <property type="entry name" value="GH81_C"/>
</dbReference>
<evidence type="ECO:0000256" key="3">
    <source>
        <dbReference type="ARBA" id="ARBA00012780"/>
    </source>
</evidence>
<feature type="domain" description="F5/8 type C" evidence="11">
    <location>
        <begin position="1850"/>
        <end position="1989"/>
    </location>
</feature>
<keyword evidence="8" id="KW-0624">Polysaccharide degradation</keyword>
<evidence type="ECO:0000256" key="2">
    <source>
        <dbReference type="ARBA" id="ARBA00010730"/>
    </source>
</evidence>
<evidence type="ECO:0000256" key="5">
    <source>
        <dbReference type="ARBA" id="ARBA00023277"/>
    </source>
</evidence>
<dbReference type="GO" id="GO:0071555">
    <property type="term" value="P:cell wall organization"/>
    <property type="evidence" value="ECO:0007669"/>
    <property type="project" value="UniProtKB-KW"/>
</dbReference>
<name>A0A6L8VA37_9BACL</name>
<accession>A0A6L8VA37</accession>
<feature type="domain" description="F5/8 type C" evidence="11">
    <location>
        <begin position="175"/>
        <end position="315"/>
    </location>
</feature>
<evidence type="ECO:0000256" key="9">
    <source>
        <dbReference type="SAM" id="MobiDB-lite"/>
    </source>
</evidence>
<dbReference type="InterPro" id="IPR011432">
    <property type="entry name" value="Shr-like_HID"/>
</dbReference>
<dbReference type="Pfam" id="PF07550">
    <property type="entry name" value="Shr-like_HID"/>
    <property type="match status" value="4"/>
</dbReference>
<feature type="domain" description="F5/8 type C" evidence="11">
    <location>
        <begin position="1163"/>
        <end position="1300"/>
    </location>
</feature>
<dbReference type="GO" id="GO:0000272">
    <property type="term" value="P:polysaccharide catabolic process"/>
    <property type="evidence" value="ECO:0007669"/>
    <property type="project" value="UniProtKB-KW"/>
</dbReference>
<dbReference type="InterPro" id="IPR005200">
    <property type="entry name" value="Endo-beta-glucanase"/>
</dbReference>
<organism evidence="12 13">
    <name type="scientific">Paenibacillus silvestris</name>
    <dbReference type="NCBI Taxonomy" id="2606219"/>
    <lineage>
        <taxon>Bacteria</taxon>
        <taxon>Bacillati</taxon>
        <taxon>Bacillota</taxon>
        <taxon>Bacilli</taxon>
        <taxon>Bacillales</taxon>
        <taxon>Paenibacillaceae</taxon>
        <taxon>Paenibacillus</taxon>
    </lineage>
</organism>
<dbReference type="EMBL" id="WTUZ01000039">
    <property type="protein sequence ID" value="MZQ86552.1"/>
    <property type="molecule type" value="Genomic_DNA"/>
</dbReference>
<dbReference type="Gene3D" id="2.60.120.260">
    <property type="entry name" value="Galactose-binding domain-like"/>
    <property type="match status" value="6"/>
</dbReference>
<dbReference type="PANTHER" id="PTHR31983:SF0">
    <property type="entry name" value="GLUCAN ENDO-1,3-BETA-D-GLUCOSIDASE 2"/>
    <property type="match status" value="1"/>
</dbReference>
<dbReference type="Pfam" id="PF17652">
    <property type="entry name" value="Glyco_hydro81C"/>
    <property type="match status" value="1"/>
</dbReference>
<feature type="domain" description="F5/8 type C" evidence="11">
    <location>
        <begin position="36"/>
        <end position="172"/>
    </location>
</feature>
<comment type="catalytic activity">
    <reaction evidence="1">
        <text>Hydrolysis of (1-&gt;3)-beta-D-glucosidic linkages in (1-&gt;3)-beta-D-glucans.</text>
        <dbReference type="EC" id="3.2.1.39"/>
    </reaction>
</comment>
<dbReference type="InterPro" id="IPR000421">
    <property type="entry name" value="FA58C"/>
</dbReference>
<dbReference type="SUPFAM" id="SSF49785">
    <property type="entry name" value="Galactose-binding domain-like"/>
    <property type="match status" value="6"/>
</dbReference>
<keyword evidence="6" id="KW-0326">Glycosidase</keyword>
<dbReference type="Pfam" id="PF00754">
    <property type="entry name" value="F5_F8_type_C"/>
    <property type="match status" value="4"/>
</dbReference>
<dbReference type="PROSITE" id="PS50022">
    <property type="entry name" value="FA58C_3"/>
    <property type="match status" value="6"/>
</dbReference>
<evidence type="ECO:0000256" key="10">
    <source>
        <dbReference type="SAM" id="SignalP"/>
    </source>
</evidence>
<gene>
    <name evidence="12" type="ORF">GQF01_31055</name>
</gene>
<keyword evidence="13" id="KW-1185">Reference proteome</keyword>
<dbReference type="EC" id="3.2.1.39" evidence="3"/>
<protein>
    <recommendedName>
        <fullName evidence="3">glucan endo-1,3-beta-D-glucosidase</fullName>
        <ecNumber evidence="3">3.2.1.39</ecNumber>
    </recommendedName>
</protein>
<evidence type="ECO:0000313" key="13">
    <source>
        <dbReference type="Proteomes" id="UP000481087"/>
    </source>
</evidence>
<keyword evidence="4" id="KW-0378">Hydrolase</keyword>
<reference evidence="12 13" key="1">
    <citation type="submission" date="2019-12" db="EMBL/GenBank/DDBJ databases">
        <title>Paenibacillus sp. nov. sp. isolated from soil.</title>
        <authorList>
            <person name="Kim J."/>
            <person name="Jeong S.E."/>
            <person name="Jung H.S."/>
            <person name="Jeon C.O."/>
        </authorList>
    </citation>
    <scope>NUCLEOTIDE SEQUENCE [LARGE SCALE GENOMIC DNA]</scope>
    <source>
        <strain evidence="12 13">5J-6</strain>
    </source>
</reference>
<dbReference type="InterPro" id="IPR008979">
    <property type="entry name" value="Galactose-bd-like_sf"/>
</dbReference>
<evidence type="ECO:0000313" key="12">
    <source>
        <dbReference type="EMBL" id="MZQ86552.1"/>
    </source>
</evidence>
<sequence length="1989" mass="218732">MRSPEKKIRKKLTQTASSALALSVLLGSWSGFPAPAAAANAAEASHLLTYEGAAYASSTEGGLTPDKAFDGNTDSRWGSSFKAGEQWIYVDLGAKAKIDKAVLRWENAYSKSYKIQVSDNEKDWKDIYTDTKGDGGVDTIALSGEGRYVRMLSLERSGGYGVSLYEFEVYGTGGSNPLPVVLGEDVALNKPVTASSTATPDKDKPLLLPEYAVDGNATTRWSSAHTSDEWIYVDLGKEHNIGRIRLNWENAAGRIYDLQVSNDAQNWKTIYREINGQDGWMDTQVYASGRYVRMKGISRTTSYGYSLFNFNVYDYVEGDPKPTYTIPELPTASTVDVGKGSYLSSDINMPQPRPPVNKTDDVKGPIPSNDWWQSVLIKNLSDSLITLPLKSKYTTMGLGILNPGAGWVNDTGNSQAADGAPDFYLNAGNISPSRIKNKVAGYGDWSATVQLSDNDTEKMKTTFVKGSPYLYSEFSDPTTPELNFPVSTSFYDDNGNPVLLADGATLTADHIGFTVNNVDGSPQSKPVTRHYGLFAPQGSVFMKVGNKIKVRLGSEQNYMSLASMPAASDLNYFYKHGYAFIKNTTVTPGFDENTSEVTTRFDVEIDQKRADMEPTTLMALLPHQWKQTTSPLTSLSYESIRGTLKLHEGNSFTTVDRFNGIVPQFTEPGDPTYSRETLLKQLSYLDESTSKNIMSGDAYWQGKVLHPLAMGVLIADQIGDQAYKNVFLERLRTILTDWYTYTKGEPDYFMYYDPTWGTMYYKNSEFGANTGLTDHHFTYGYYVFASAVLATYDQDFKNNYGEMVEHLIRDYANPSKSDPQYPFLRNFDPYEGHSWAGGYGDNNNGNNQEAAGESLFGWVGEYMWSLMSGDKKFRDISIYGFTTELKAVEQYWFNYDNDNWLPEFAHKSVGQVYGSAYNFGTFFSGDPVNIYGIHWLPTGEYLTSYGFDPKKAADLYNGLVKDNKGPENAWQHIVWPIESLSEPQTVLNKFTTENTQKNEIFNTYWFVHSMATLGTRTKDIWASGWTGATVYKKDSVYSAMIWNAKNEAVTVTFHNAAGVTGSAKVGPKSLVKVDPTKVTDLDGNTPPQLAADTTQNVVGQPIEITFADHLKWRESISSVLVNGAAIDAAQYSVQGGKITLNSAMFPVEGSYKITVQSAGYPDTEAQQVVITNSTVNLALNKPTFTSDKTKNPASYAVDGKLDTRWESDFSDPQFIGVNLNSEYKISHVRLNWENAAGKSYTVQTSVDGQKWQTVYTTTRGHEGIDDIKFPAVNARYVKVEGTERTTNYGYSLWEMEVFGTPAGDLDAPKLTADTTMNRAGQPIDIGFEDFADWRNAVLGVKVNGVAASAAQYVVSPGKITLNGALFPEAGSYEISVEAKGFANAAIQQTIVTNSNVNLALRKTTLTSANPKQAGKNAVDGNIATRWESDFSDPQYLTVDLGADNTISRVLLNWENAAGKSYTVEVSADGKDWKTVYTTTTGKPGINDIGFLPTHARYVKVNGTERTTAYGFSLLEFEVYGGNAPILPSAPELSADSTDAKVGQPIDITFDDDAAWRSTIEAVKIDDTLVNADQFKLAAGKITLDASLFKDAKTYRISVQATGYTEASVQQTIAAKEIPGNPNTGPGTNPGNPDNPGTDPNTNPNPLNLAYGRQTASSPDYHRSSADAVDGRFDRRWESAFEDNQWMSVDLGAPKTINHVVLAWENAYGKAYTIDVSLDGQTWTTVYATENGNGDIDDLTFAPVNARFVKMNGIKRGTPYGFSLWEFEVYAGDQAPLTGPALTADTTDNILGQAIDITFTDNTAWRNAINAVELNGVTLRADQYKVSAGTITLNAALFTEARPYEVKVHATGYDDVTLTQAIIPATNLALFKQVTTSETPLQNAQFAVDGSKSTRWESPFSDSQWICVDLGQSFKIGRVLLNWENASAKAYTVEVSTNGENWTTVSSTTYGDGGKDNILFTPVDARYVKVAGTQRNTQYGYSLFELEVYE</sequence>
<evidence type="ECO:0000256" key="6">
    <source>
        <dbReference type="ARBA" id="ARBA00023295"/>
    </source>
</evidence>
<dbReference type="Pfam" id="PF22633">
    <property type="entry name" value="F5_F8_type_C_2"/>
    <property type="match status" value="2"/>
</dbReference>
<dbReference type="Proteomes" id="UP000481087">
    <property type="component" value="Unassembled WGS sequence"/>
</dbReference>
<evidence type="ECO:0000256" key="1">
    <source>
        <dbReference type="ARBA" id="ARBA00000382"/>
    </source>
</evidence>
<dbReference type="PROSITE" id="PS52008">
    <property type="entry name" value="GH81"/>
    <property type="match status" value="1"/>
</dbReference>
<feature type="chain" id="PRO_5026895279" description="glucan endo-1,3-beta-D-glucosidase" evidence="10">
    <location>
        <begin position="39"/>
        <end position="1989"/>
    </location>
</feature>
<dbReference type="RefSeq" id="WP_161410955.1">
    <property type="nucleotide sequence ID" value="NZ_WTUZ01000039.1"/>
</dbReference>
<evidence type="ECO:0000256" key="4">
    <source>
        <dbReference type="ARBA" id="ARBA00022801"/>
    </source>
</evidence>
<keyword evidence="10" id="KW-0732">Signal</keyword>
<comment type="similarity">
    <text evidence="2">Belongs to the glycosyl hydrolase 81 family.</text>
</comment>